<reference evidence="7 8" key="1">
    <citation type="submission" date="2014-04" db="EMBL/GenBank/DDBJ databases">
        <authorList>
            <consortium name="DOE Joint Genome Institute"/>
            <person name="Kuo A."/>
            <person name="Ruytinx J."/>
            <person name="Rineau F."/>
            <person name="Colpaert J."/>
            <person name="Kohler A."/>
            <person name="Nagy L.G."/>
            <person name="Floudas D."/>
            <person name="Copeland A."/>
            <person name="Barry K.W."/>
            <person name="Cichocki N."/>
            <person name="Veneault-Fourrey C."/>
            <person name="LaButti K."/>
            <person name="Lindquist E.A."/>
            <person name="Lipzen A."/>
            <person name="Lundell T."/>
            <person name="Morin E."/>
            <person name="Murat C."/>
            <person name="Sun H."/>
            <person name="Tunlid A."/>
            <person name="Henrissat B."/>
            <person name="Grigoriev I.V."/>
            <person name="Hibbett D.S."/>
            <person name="Martin F."/>
            <person name="Nordberg H.P."/>
            <person name="Cantor M.N."/>
            <person name="Hua S.X."/>
        </authorList>
    </citation>
    <scope>NUCLEOTIDE SEQUENCE [LARGE SCALE GENOMIC DNA]</scope>
    <source>
        <strain evidence="7 8">UH-Slu-Lm8-n1</strain>
    </source>
</reference>
<dbReference type="PANTHER" id="PTHR24346:SF75">
    <property type="entry name" value="AURORA KINASE"/>
    <property type="match status" value="1"/>
</dbReference>
<protein>
    <recommendedName>
        <fullName evidence="6">Protein kinase domain-containing protein</fullName>
    </recommendedName>
</protein>
<feature type="transmembrane region" description="Helical" evidence="5">
    <location>
        <begin position="336"/>
        <end position="355"/>
    </location>
</feature>
<feature type="compositionally biased region" description="Polar residues" evidence="4">
    <location>
        <begin position="1"/>
        <end position="10"/>
    </location>
</feature>
<evidence type="ECO:0000313" key="7">
    <source>
        <dbReference type="EMBL" id="KIK48428.1"/>
    </source>
</evidence>
<evidence type="ECO:0000256" key="3">
    <source>
        <dbReference type="PROSITE-ProRule" id="PRU10141"/>
    </source>
</evidence>
<keyword evidence="5" id="KW-0812">Transmembrane</keyword>
<dbReference type="Proteomes" id="UP000054485">
    <property type="component" value="Unassembled WGS sequence"/>
</dbReference>
<dbReference type="GO" id="GO:0004674">
    <property type="term" value="F:protein serine/threonine kinase activity"/>
    <property type="evidence" value="ECO:0007669"/>
    <property type="project" value="TreeGrafter"/>
</dbReference>
<keyword evidence="2 3" id="KW-0067">ATP-binding</keyword>
<dbReference type="InterPro" id="IPR000719">
    <property type="entry name" value="Prot_kinase_dom"/>
</dbReference>
<keyword evidence="5" id="KW-1133">Transmembrane helix</keyword>
<feature type="region of interest" description="Disordered" evidence="4">
    <location>
        <begin position="1"/>
        <end position="22"/>
    </location>
</feature>
<evidence type="ECO:0000313" key="8">
    <source>
        <dbReference type="Proteomes" id="UP000054485"/>
    </source>
</evidence>
<dbReference type="SUPFAM" id="SSF49879">
    <property type="entry name" value="SMAD/FHA domain"/>
    <property type="match status" value="1"/>
</dbReference>
<dbReference type="GO" id="GO:0005737">
    <property type="term" value="C:cytoplasm"/>
    <property type="evidence" value="ECO:0007669"/>
    <property type="project" value="TreeGrafter"/>
</dbReference>
<dbReference type="SUPFAM" id="SSF56112">
    <property type="entry name" value="Protein kinase-like (PK-like)"/>
    <property type="match status" value="1"/>
</dbReference>
<sequence length="362" mass="40416">MESQTRSLGPTQPVPSFVSSKSARSQTLSRSDVCAKFVTTTADGCTEAITLSIGKPITIGRNPSLWVQSSTGGIIVSCQDLSTNGLILNGHKIRKTSVIVMNGDTFRIPASQTFQCILKWRHLHDKQEKHTSQPSQSQTQSYKDLGRFLITSHCLGSGSYATVQLALDTTGHQQAACKIIRRKEGSDFKKEMKEATLLMNLHHPNINRVYAVDLDPEFLYIILELCTGGDLFTYITTHSKQRLCEGEAKYIMYQLLRGLKYLHDRMISHRGEPENILLFSPGPYPRIQIADFGLARPKAYQETLHVCGTISYLPPEGILALEHKHLGYVGMPADCWSAGVTLFAMLTCVFCYICCHRNRTQN</sequence>
<organism evidence="7 8">
    <name type="scientific">Suillus luteus UH-Slu-Lm8-n1</name>
    <dbReference type="NCBI Taxonomy" id="930992"/>
    <lineage>
        <taxon>Eukaryota</taxon>
        <taxon>Fungi</taxon>
        <taxon>Dikarya</taxon>
        <taxon>Basidiomycota</taxon>
        <taxon>Agaricomycotina</taxon>
        <taxon>Agaricomycetes</taxon>
        <taxon>Agaricomycetidae</taxon>
        <taxon>Boletales</taxon>
        <taxon>Suillineae</taxon>
        <taxon>Suillaceae</taxon>
        <taxon>Suillus</taxon>
    </lineage>
</organism>
<dbReference type="STRING" id="930992.A0A0D0C0K4"/>
<dbReference type="Pfam" id="PF00069">
    <property type="entry name" value="Pkinase"/>
    <property type="match status" value="1"/>
</dbReference>
<evidence type="ECO:0000256" key="4">
    <source>
        <dbReference type="SAM" id="MobiDB-lite"/>
    </source>
</evidence>
<dbReference type="PROSITE" id="PS00107">
    <property type="entry name" value="PROTEIN_KINASE_ATP"/>
    <property type="match status" value="1"/>
</dbReference>
<keyword evidence="5" id="KW-0472">Membrane</keyword>
<proteinExistence type="predicted"/>
<dbReference type="EMBL" id="KN835138">
    <property type="protein sequence ID" value="KIK48428.1"/>
    <property type="molecule type" value="Genomic_DNA"/>
</dbReference>
<dbReference type="OrthoDB" id="40902at2759"/>
<dbReference type="InterPro" id="IPR008984">
    <property type="entry name" value="SMAD_FHA_dom_sf"/>
</dbReference>
<dbReference type="GO" id="GO:0005524">
    <property type="term" value="F:ATP binding"/>
    <property type="evidence" value="ECO:0007669"/>
    <property type="project" value="UniProtKB-UniRule"/>
</dbReference>
<dbReference type="HOGENOM" id="CLU_000288_63_10_1"/>
<evidence type="ECO:0000256" key="5">
    <source>
        <dbReference type="SAM" id="Phobius"/>
    </source>
</evidence>
<name>A0A0D0C0K4_9AGAM</name>
<feature type="domain" description="Protein kinase" evidence="6">
    <location>
        <begin position="149"/>
        <end position="362"/>
    </location>
</feature>
<reference evidence="8" key="2">
    <citation type="submission" date="2015-01" db="EMBL/GenBank/DDBJ databases">
        <title>Evolutionary Origins and Diversification of the Mycorrhizal Mutualists.</title>
        <authorList>
            <consortium name="DOE Joint Genome Institute"/>
            <consortium name="Mycorrhizal Genomics Consortium"/>
            <person name="Kohler A."/>
            <person name="Kuo A."/>
            <person name="Nagy L.G."/>
            <person name="Floudas D."/>
            <person name="Copeland A."/>
            <person name="Barry K.W."/>
            <person name="Cichocki N."/>
            <person name="Veneault-Fourrey C."/>
            <person name="LaButti K."/>
            <person name="Lindquist E.A."/>
            <person name="Lipzen A."/>
            <person name="Lundell T."/>
            <person name="Morin E."/>
            <person name="Murat C."/>
            <person name="Riley R."/>
            <person name="Ohm R."/>
            <person name="Sun H."/>
            <person name="Tunlid A."/>
            <person name="Henrissat B."/>
            <person name="Grigoriev I.V."/>
            <person name="Hibbett D.S."/>
            <person name="Martin F."/>
        </authorList>
    </citation>
    <scope>NUCLEOTIDE SEQUENCE [LARGE SCALE GENOMIC DNA]</scope>
    <source>
        <strain evidence="8">UH-Slu-Lm8-n1</strain>
    </source>
</reference>
<gene>
    <name evidence="7" type="ORF">CY34DRAFT_72070</name>
</gene>
<evidence type="ECO:0000256" key="2">
    <source>
        <dbReference type="ARBA" id="ARBA00022840"/>
    </source>
</evidence>
<dbReference type="PANTHER" id="PTHR24346">
    <property type="entry name" value="MAP/MICROTUBULE AFFINITY-REGULATING KINASE"/>
    <property type="match status" value="1"/>
</dbReference>
<dbReference type="InterPro" id="IPR017441">
    <property type="entry name" value="Protein_kinase_ATP_BS"/>
</dbReference>
<evidence type="ECO:0000259" key="6">
    <source>
        <dbReference type="PROSITE" id="PS50011"/>
    </source>
</evidence>
<dbReference type="GO" id="GO:0035556">
    <property type="term" value="P:intracellular signal transduction"/>
    <property type="evidence" value="ECO:0007669"/>
    <property type="project" value="TreeGrafter"/>
</dbReference>
<evidence type="ECO:0000256" key="1">
    <source>
        <dbReference type="ARBA" id="ARBA00022741"/>
    </source>
</evidence>
<feature type="binding site" evidence="3">
    <location>
        <position position="178"/>
    </location>
    <ligand>
        <name>ATP</name>
        <dbReference type="ChEBI" id="CHEBI:30616"/>
    </ligand>
</feature>
<dbReference type="InParanoid" id="A0A0D0C0K4"/>
<dbReference type="InterPro" id="IPR011009">
    <property type="entry name" value="Kinase-like_dom_sf"/>
</dbReference>
<accession>A0A0D0C0K4</accession>
<dbReference type="Gene3D" id="2.60.200.20">
    <property type="match status" value="1"/>
</dbReference>
<keyword evidence="8" id="KW-1185">Reference proteome</keyword>
<dbReference type="PROSITE" id="PS50011">
    <property type="entry name" value="PROTEIN_KINASE_DOM"/>
    <property type="match status" value="1"/>
</dbReference>
<dbReference type="Gene3D" id="1.10.510.10">
    <property type="entry name" value="Transferase(Phosphotransferase) domain 1"/>
    <property type="match status" value="1"/>
</dbReference>
<dbReference type="AlphaFoldDB" id="A0A0D0C0K4"/>
<keyword evidence="1 3" id="KW-0547">Nucleotide-binding</keyword>